<evidence type="ECO:0000313" key="2">
    <source>
        <dbReference type="EMBL" id="KAK9928979.1"/>
    </source>
</evidence>
<evidence type="ECO:0000256" key="1">
    <source>
        <dbReference type="SAM" id="Phobius"/>
    </source>
</evidence>
<organism evidence="2 3">
    <name type="scientific">Rubus argutus</name>
    <name type="common">Southern blackberry</name>
    <dbReference type="NCBI Taxonomy" id="59490"/>
    <lineage>
        <taxon>Eukaryota</taxon>
        <taxon>Viridiplantae</taxon>
        <taxon>Streptophyta</taxon>
        <taxon>Embryophyta</taxon>
        <taxon>Tracheophyta</taxon>
        <taxon>Spermatophyta</taxon>
        <taxon>Magnoliopsida</taxon>
        <taxon>eudicotyledons</taxon>
        <taxon>Gunneridae</taxon>
        <taxon>Pentapetalae</taxon>
        <taxon>rosids</taxon>
        <taxon>fabids</taxon>
        <taxon>Rosales</taxon>
        <taxon>Rosaceae</taxon>
        <taxon>Rosoideae</taxon>
        <taxon>Rosoideae incertae sedis</taxon>
        <taxon>Rubus</taxon>
    </lineage>
</organism>
<protein>
    <submittedName>
        <fullName evidence="2">Uncharacterized protein</fullName>
    </submittedName>
</protein>
<dbReference type="Proteomes" id="UP001457282">
    <property type="component" value="Unassembled WGS sequence"/>
</dbReference>
<comment type="caution">
    <text evidence="2">The sequence shown here is derived from an EMBL/GenBank/DDBJ whole genome shotgun (WGS) entry which is preliminary data.</text>
</comment>
<keyword evidence="1" id="KW-0812">Transmembrane</keyword>
<sequence length="88" mass="9756">MEARQGQVEATTTAATWVITGWVMVFGLLVSGKRARAHGGFGSVNELVMSWFGLYWQRRGSRWLFGAKVRDWFCLGVLKGCGEVKGTT</sequence>
<feature type="transmembrane region" description="Helical" evidence="1">
    <location>
        <begin position="12"/>
        <end position="30"/>
    </location>
</feature>
<evidence type="ECO:0000313" key="3">
    <source>
        <dbReference type="Proteomes" id="UP001457282"/>
    </source>
</evidence>
<keyword evidence="1" id="KW-1133">Transmembrane helix</keyword>
<proteinExistence type="predicted"/>
<reference evidence="2 3" key="1">
    <citation type="journal article" date="2023" name="G3 (Bethesda)">
        <title>A chromosome-length genome assembly and annotation of blackberry (Rubus argutus, cv. 'Hillquist').</title>
        <authorList>
            <person name="Bruna T."/>
            <person name="Aryal R."/>
            <person name="Dudchenko O."/>
            <person name="Sargent D.J."/>
            <person name="Mead D."/>
            <person name="Buti M."/>
            <person name="Cavallini A."/>
            <person name="Hytonen T."/>
            <person name="Andres J."/>
            <person name="Pham M."/>
            <person name="Weisz D."/>
            <person name="Mascagni F."/>
            <person name="Usai G."/>
            <person name="Natali L."/>
            <person name="Bassil N."/>
            <person name="Fernandez G.E."/>
            <person name="Lomsadze A."/>
            <person name="Armour M."/>
            <person name="Olukolu B."/>
            <person name="Poorten T."/>
            <person name="Britton C."/>
            <person name="Davik J."/>
            <person name="Ashrafi H."/>
            <person name="Aiden E.L."/>
            <person name="Borodovsky M."/>
            <person name="Worthington M."/>
        </authorList>
    </citation>
    <scope>NUCLEOTIDE SEQUENCE [LARGE SCALE GENOMIC DNA]</scope>
    <source>
        <strain evidence="2">PI 553951</strain>
    </source>
</reference>
<dbReference type="EMBL" id="JBEDUW010000005">
    <property type="protein sequence ID" value="KAK9928979.1"/>
    <property type="molecule type" value="Genomic_DNA"/>
</dbReference>
<dbReference type="AlphaFoldDB" id="A0AAW1WYT6"/>
<name>A0AAW1WYT6_RUBAR</name>
<accession>A0AAW1WYT6</accession>
<gene>
    <name evidence="2" type="ORF">M0R45_026090</name>
</gene>
<keyword evidence="3" id="KW-1185">Reference proteome</keyword>
<keyword evidence="1" id="KW-0472">Membrane</keyword>